<comment type="subcellular location">
    <subcellularLocation>
        <location evidence="1">Membrane</location>
        <topology evidence="1">Multi-pass membrane protein</topology>
    </subcellularLocation>
</comment>
<dbReference type="InterPro" id="IPR020846">
    <property type="entry name" value="MFS_dom"/>
</dbReference>
<evidence type="ECO:0000313" key="7">
    <source>
        <dbReference type="EMBL" id="VDP12487.1"/>
    </source>
</evidence>
<evidence type="ECO:0000259" key="6">
    <source>
        <dbReference type="PROSITE" id="PS50850"/>
    </source>
</evidence>
<reference evidence="7 8" key="1">
    <citation type="submission" date="2018-11" db="EMBL/GenBank/DDBJ databases">
        <authorList>
            <consortium name="Pathogen Informatics"/>
        </authorList>
    </citation>
    <scope>NUCLEOTIDE SEQUENCE [LARGE SCALE GENOMIC DNA]</scope>
</reference>
<keyword evidence="4 5" id="KW-0472">Membrane</keyword>
<keyword evidence="8" id="KW-1185">Reference proteome</keyword>
<feature type="transmembrane region" description="Helical" evidence="5">
    <location>
        <begin position="502"/>
        <end position="523"/>
    </location>
</feature>
<dbReference type="AlphaFoldDB" id="A0A3P8ADR8"/>
<proteinExistence type="predicted"/>
<evidence type="ECO:0000256" key="5">
    <source>
        <dbReference type="SAM" id="Phobius"/>
    </source>
</evidence>
<dbReference type="InterPro" id="IPR045263">
    <property type="entry name" value="GLUT"/>
</dbReference>
<accession>A0A3P8ADR8</accession>
<evidence type="ECO:0000256" key="1">
    <source>
        <dbReference type="ARBA" id="ARBA00004141"/>
    </source>
</evidence>
<dbReference type="SUPFAM" id="SSF56219">
    <property type="entry name" value="DNase I-like"/>
    <property type="match status" value="1"/>
</dbReference>
<dbReference type="Pfam" id="PF00083">
    <property type="entry name" value="Sugar_tr"/>
    <property type="match status" value="1"/>
</dbReference>
<dbReference type="PROSITE" id="PS00216">
    <property type="entry name" value="SUGAR_TRANSPORT_1"/>
    <property type="match status" value="1"/>
</dbReference>
<dbReference type="PANTHER" id="PTHR23503">
    <property type="entry name" value="SOLUTE CARRIER FAMILY 2"/>
    <property type="match status" value="1"/>
</dbReference>
<keyword evidence="3 5" id="KW-1133">Transmembrane helix</keyword>
<dbReference type="GO" id="GO:0015149">
    <property type="term" value="F:hexose transmembrane transporter activity"/>
    <property type="evidence" value="ECO:0007669"/>
    <property type="project" value="TreeGrafter"/>
</dbReference>
<evidence type="ECO:0000256" key="2">
    <source>
        <dbReference type="ARBA" id="ARBA00022692"/>
    </source>
</evidence>
<feature type="transmembrane region" description="Helical" evidence="5">
    <location>
        <begin position="475"/>
        <end position="493"/>
    </location>
</feature>
<dbReference type="InterPro" id="IPR036691">
    <property type="entry name" value="Endo/exonu/phosph_ase_sf"/>
</dbReference>
<dbReference type="EMBL" id="UZAH01030840">
    <property type="protein sequence ID" value="VDP12487.1"/>
    <property type="molecule type" value="Genomic_DNA"/>
</dbReference>
<feature type="transmembrane region" description="Helical" evidence="5">
    <location>
        <begin position="408"/>
        <end position="431"/>
    </location>
</feature>
<dbReference type="InterPro" id="IPR005829">
    <property type="entry name" value="Sugar_transporter_CS"/>
</dbReference>
<reference evidence="9" key="2">
    <citation type="submission" date="2019-09" db="UniProtKB">
        <authorList>
            <consortium name="WormBaseParasite"/>
        </authorList>
    </citation>
    <scope>IDENTIFICATION</scope>
</reference>
<feature type="domain" description="Major facilitator superfamily (MFS) profile" evidence="6">
    <location>
        <begin position="363"/>
        <end position="625"/>
    </location>
</feature>
<dbReference type="SUPFAM" id="SSF103473">
    <property type="entry name" value="MFS general substrate transporter"/>
    <property type="match status" value="1"/>
</dbReference>
<evidence type="ECO:0000256" key="4">
    <source>
        <dbReference type="ARBA" id="ARBA00023136"/>
    </source>
</evidence>
<evidence type="ECO:0000256" key="3">
    <source>
        <dbReference type="ARBA" id="ARBA00022989"/>
    </source>
</evidence>
<evidence type="ECO:0000313" key="8">
    <source>
        <dbReference type="Proteomes" id="UP000050761"/>
    </source>
</evidence>
<dbReference type="WBParaSite" id="HPBE_0001867401-mRNA-1">
    <property type="protein sequence ID" value="HPBE_0001867401-mRNA-1"/>
    <property type="gene ID" value="HPBE_0001867401"/>
</dbReference>
<feature type="transmembrane region" description="Helical" evidence="5">
    <location>
        <begin position="443"/>
        <end position="463"/>
    </location>
</feature>
<gene>
    <name evidence="7" type="ORF">HPBE_LOCUS18673</name>
</gene>
<dbReference type="InterPro" id="IPR036259">
    <property type="entry name" value="MFS_trans_sf"/>
</dbReference>
<dbReference type="OrthoDB" id="8120565at2759"/>
<evidence type="ECO:0000313" key="9">
    <source>
        <dbReference type="WBParaSite" id="HPBE_0001867401-mRNA-1"/>
    </source>
</evidence>
<dbReference type="PROSITE" id="PS50850">
    <property type="entry name" value="MFS"/>
    <property type="match status" value="1"/>
</dbReference>
<organism evidence="7">
    <name type="scientific">Heligmosomoides polygyrus</name>
    <name type="common">Parasitic roundworm</name>
    <dbReference type="NCBI Taxonomy" id="6339"/>
    <lineage>
        <taxon>Eukaryota</taxon>
        <taxon>Metazoa</taxon>
        <taxon>Ecdysozoa</taxon>
        <taxon>Nematoda</taxon>
        <taxon>Chromadorea</taxon>
        <taxon>Rhabditida</taxon>
        <taxon>Rhabditina</taxon>
        <taxon>Rhabditomorpha</taxon>
        <taxon>Strongyloidea</taxon>
        <taxon>Heligmosomidae</taxon>
        <taxon>Heligmosomoides</taxon>
    </lineage>
</organism>
<dbReference type="Gene3D" id="1.20.1250.20">
    <property type="entry name" value="MFS general substrate transporter like domains"/>
    <property type="match status" value="1"/>
</dbReference>
<feature type="transmembrane region" description="Helical" evidence="5">
    <location>
        <begin position="535"/>
        <end position="555"/>
    </location>
</feature>
<dbReference type="Gene3D" id="3.60.10.10">
    <property type="entry name" value="Endonuclease/exonuclease/phosphatase"/>
    <property type="match status" value="1"/>
</dbReference>
<dbReference type="Proteomes" id="UP000050761">
    <property type="component" value="Unassembled WGS sequence"/>
</dbReference>
<dbReference type="PANTHER" id="PTHR23503:SF96">
    <property type="entry name" value="MAJOR FACILITATOR SUPERFAMILY (MFS) PROFILE DOMAIN-CONTAINING PROTEIN"/>
    <property type="match status" value="1"/>
</dbReference>
<sequence length="625" mass="70724">MKVVVAAEQHMYHFFSAYAPQTAKDEFWTLLDEKTAEVQDGYSCRGGFGYGASNADGERILEYADSHNLTIANTMFRKRDSHLVSFYSGNTNTQIDFILVRHRDRRLVTDAKVVPYETLATQHRPLICTLMIAPPRLRQVERCGPARIKWWRMKEKDAAAVCCSYSVADAARSELGMTKPGRRKIEKQTWLWTDDVKKKVKEKKSEDIEKFFGINDDNGHLLMNRKRAMERWHDYFERISTVEFSYPPIPCVPPTHGPVQKITVEEMDAALTKMKQGKATGPDDIAAELWNSRCWNPAEWLTKFLNQVVTEKKVPGSWQQSTTIPIWKKMGSPADCTSYRPIRLLTSYRPIRIVDERIREIVRLSANQCGGFMFGYQLLITNPAQDAFMAFLNSSYQEIHGETKDSEFIGYLWGVIVSSFFWGATAGSLLIGMIADWVGRKNGLIFTYIVQILAVIMEIISFFTNSYIMYTVSRILLGVAISISIGIGPMFVIECSPVSCRGIISMSTGVLLQCGLVVGSIVAMPEIWGTSNLWYLVYLLELVLTAGVLIIFYWAPESPSYTATKLNDDKRAERAVVYYHGISAEEAVSVVEGMKKSSVKGETPLGLFEIFAVRDEFISRLRVAL</sequence>
<dbReference type="GO" id="GO:0016020">
    <property type="term" value="C:membrane"/>
    <property type="evidence" value="ECO:0007669"/>
    <property type="project" value="UniProtKB-SubCell"/>
</dbReference>
<keyword evidence="2 5" id="KW-0812">Transmembrane</keyword>
<dbReference type="InterPro" id="IPR005828">
    <property type="entry name" value="MFS_sugar_transport-like"/>
</dbReference>
<name>A0A3P8ADR8_HELPZ</name>
<protein>
    <submittedName>
        <fullName evidence="9">MFS domain-containing protein</fullName>
    </submittedName>
</protein>